<evidence type="ECO:0000313" key="3">
    <source>
        <dbReference type="Proteomes" id="UP000038040"/>
    </source>
</evidence>
<organism evidence="3 5">
    <name type="scientific">Dracunculus medinensis</name>
    <name type="common">Guinea worm</name>
    <dbReference type="NCBI Taxonomy" id="318479"/>
    <lineage>
        <taxon>Eukaryota</taxon>
        <taxon>Metazoa</taxon>
        <taxon>Ecdysozoa</taxon>
        <taxon>Nematoda</taxon>
        <taxon>Chromadorea</taxon>
        <taxon>Rhabditida</taxon>
        <taxon>Spirurina</taxon>
        <taxon>Dracunculoidea</taxon>
        <taxon>Dracunculidae</taxon>
        <taxon>Dracunculus</taxon>
    </lineage>
</organism>
<name>A0A0N4U8K7_DRAME</name>
<feature type="transmembrane region" description="Helical" evidence="1">
    <location>
        <begin position="7"/>
        <end position="30"/>
    </location>
</feature>
<keyword evidence="1" id="KW-0812">Transmembrane</keyword>
<reference evidence="5" key="1">
    <citation type="submission" date="2017-02" db="UniProtKB">
        <authorList>
            <consortium name="WormBaseParasite"/>
        </authorList>
    </citation>
    <scope>IDENTIFICATION</scope>
</reference>
<evidence type="ECO:0000313" key="4">
    <source>
        <dbReference type="Proteomes" id="UP000274756"/>
    </source>
</evidence>
<dbReference type="AlphaFoldDB" id="A0A0N4U8K7"/>
<keyword evidence="1" id="KW-1133">Transmembrane helix</keyword>
<dbReference type="STRING" id="318479.A0A0N4U8K7"/>
<dbReference type="WBParaSite" id="DME_0000338701-mRNA-1">
    <property type="protein sequence ID" value="DME_0000338701-mRNA-1"/>
    <property type="gene ID" value="DME_0000338701"/>
</dbReference>
<dbReference type="PANTHER" id="PTHR28658:SF1">
    <property type="entry name" value="MAJOR FACILITATOR SUPERFAMILY DOMAIN CONTAINING 13B"/>
    <property type="match status" value="1"/>
</dbReference>
<proteinExistence type="predicted"/>
<dbReference type="Proteomes" id="UP000038040">
    <property type="component" value="Unplaced"/>
</dbReference>
<keyword evidence="1" id="KW-0472">Membrane</keyword>
<keyword evidence="4" id="KW-1185">Reference proteome</keyword>
<evidence type="ECO:0000313" key="5">
    <source>
        <dbReference type="WBParaSite" id="DME_0000338701-mRNA-1"/>
    </source>
</evidence>
<gene>
    <name evidence="2" type="ORF">DME_LOCUS253</name>
</gene>
<accession>A0A0N4U8K7</accession>
<evidence type="ECO:0000313" key="2">
    <source>
        <dbReference type="EMBL" id="VDN50280.1"/>
    </source>
</evidence>
<dbReference type="Proteomes" id="UP000274756">
    <property type="component" value="Unassembled WGS sequence"/>
</dbReference>
<dbReference type="EMBL" id="UYYG01000002">
    <property type="protein sequence ID" value="VDN50280.1"/>
    <property type="molecule type" value="Genomic_DNA"/>
</dbReference>
<protein>
    <submittedName>
        <fullName evidence="5">7TM_GPCR_Srx domain-containing protein</fullName>
    </submittedName>
</protein>
<dbReference type="OrthoDB" id="189226at2759"/>
<dbReference type="InterPro" id="IPR040035">
    <property type="entry name" value="TMEM180"/>
</dbReference>
<sequence length="72" mass="8725">MAMKISINTALFCGQFAISIMHTFFMFYYVKIFLNIFKIDEYIFNLSQIFLIVWNSINDPIFGYIQYHFLKF</sequence>
<dbReference type="PANTHER" id="PTHR28658">
    <property type="entry name" value="TRANSMEMBRANE PROTEIN 180"/>
    <property type="match status" value="1"/>
</dbReference>
<reference evidence="2 4" key="2">
    <citation type="submission" date="2018-11" db="EMBL/GenBank/DDBJ databases">
        <authorList>
            <consortium name="Pathogen Informatics"/>
        </authorList>
    </citation>
    <scope>NUCLEOTIDE SEQUENCE [LARGE SCALE GENOMIC DNA]</scope>
</reference>
<evidence type="ECO:0000256" key="1">
    <source>
        <dbReference type="SAM" id="Phobius"/>
    </source>
</evidence>